<dbReference type="KEGG" id="rhoz:GXP67_07580"/>
<dbReference type="GO" id="GO:0005886">
    <property type="term" value="C:plasma membrane"/>
    <property type="evidence" value="ECO:0007669"/>
    <property type="project" value="UniProtKB-SubCell"/>
</dbReference>
<proteinExistence type="inferred from homology"/>
<organism evidence="9 10">
    <name type="scientific">Rhodocytophaga rosea</name>
    <dbReference type="NCBI Taxonomy" id="2704465"/>
    <lineage>
        <taxon>Bacteria</taxon>
        <taxon>Pseudomonadati</taxon>
        <taxon>Bacteroidota</taxon>
        <taxon>Cytophagia</taxon>
        <taxon>Cytophagales</taxon>
        <taxon>Rhodocytophagaceae</taxon>
        <taxon>Rhodocytophaga</taxon>
    </lineage>
</organism>
<keyword evidence="7" id="KW-0813">Transport</keyword>
<feature type="transmembrane region" description="Helical" evidence="8">
    <location>
        <begin position="12"/>
        <end position="32"/>
    </location>
</feature>
<evidence type="ECO:0000256" key="2">
    <source>
        <dbReference type="ARBA" id="ARBA00005811"/>
    </source>
</evidence>
<evidence type="ECO:0000256" key="1">
    <source>
        <dbReference type="ARBA" id="ARBA00004162"/>
    </source>
</evidence>
<evidence type="ECO:0000313" key="10">
    <source>
        <dbReference type="Proteomes" id="UP000480178"/>
    </source>
</evidence>
<keyword evidence="6 8" id="KW-0472">Membrane</keyword>
<comment type="subcellular location">
    <subcellularLocation>
        <location evidence="1">Cell membrane</location>
        <topology evidence="1">Single-pass membrane protein</topology>
    </subcellularLocation>
    <subcellularLocation>
        <location evidence="7">Cell membrane</location>
        <topology evidence="7">Single-pass type II membrane protein</topology>
    </subcellularLocation>
</comment>
<name>A0A6C0GF35_9BACT</name>
<dbReference type="RefSeq" id="WP_162442581.1">
    <property type="nucleotide sequence ID" value="NZ_CP048222.1"/>
</dbReference>
<evidence type="ECO:0000256" key="8">
    <source>
        <dbReference type="SAM" id="Phobius"/>
    </source>
</evidence>
<evidence type="ECO:0000313" key="9">
    <source>
        <dbReference type="EMBL" id="QHT66527.1"/>
    </source>
</evidence>
<keyword evidence="4 7" id="KW-0812">Transmembrane</keyword>
<keyword evidence="5 8" id="KW-1133">Transmembrane helix</keyword>
<evidence type="ECO:0000256" key="4">
    <source>
        <dbReference type="ARBA" id="ARBA00022692"/>
    </source>
</evidence>
<dbReference type="InterPro" id="IPR003400">
    <property type="entry name" value="ExbD"/>
</dbReference>
<protein>
    <submittedName>
        <fullName evidence="9">Biopolymer transporter ExbD</fullName>
    </submittedName>
</protein>
<gene>
    <name evidence="9" type="ORF">GXP67_07580</name>
</gene>
<dbReference type="Proteomes" id="UP000480178">
    <property type="component" value="Chromosome"/>
</dbReference>
<reference evidence="9 10" key="1">
    <citation type="submission" date="2020-01" db="EMBL/GenBank/DDBJ databases">
        <authorList>
            <person name="Kim M.K."/>
        </authorList>
    </citation>
    <scope>NUCLEOTIDE SEQUENCE [LARGE SCALE GENOMIC DNA]</scope>
    <source>
        <strain evidence="9 10">172606-1</strain>
    </source>
</reference>
<accession>A0A6C0GF35</accession>
<dbReference type="GO" id="GO:0022857">
    <property type="term" value="F:transmembrane transporter activity"/>
    <property type="evidence" value="ECO:0007669"/>
    <property type="project" value="InterPro"/>
</dbReference>
<evidence type="ECO:0000256" key="3">
    <source>
        <dbReference type="ARBA" id="ARBA00022475"/>
    </source>
</evidence>
<keyword evidence="3" id="KW-1003">Cell membrane</keyword>
<dbReference type="Pfam" id="PF02472">
    <property type="entry name" value="ExbD"/>
    <property type="match status" value="1"/>
</dbReference>
<keyword evidence="7" id="KW-0653">Protein transport</keyword>
<evidence type="ECO:0000256" key="5">
    <source>
        <dbReference type="ARBA" id="ARBA00022989"/>
    </source>
</evidence>
<evidence type="ECO:0000256" key="7">
    <source>
        <dbReference type="RuleBase" id="RU003879"/>
    </source>
</evidence>
<dbReference type="EMBL" id="CP048222">
    <property type="protein sequence ID" value="QHT66527.1"/>
    <property type="molecule type" value="Genomic_DNA"/>
</dbReference>
<evidence type="ECO:0000256" key="6">
    <source>
        <dbReference type="ARBA" id="ARBA00023136"/>
    </source>
</evidence>
<sequence>MAKFSKKSNANPTISTASLPDIIFILLFFFMVTTRMRDTSIMVQQRLPAATQLQEIEQKSLVSYIYVGKPKEPGQHGTEPRVQVDDVFIPTTGIPQFVELEKAKLPEAERAMIWMSLKVDNETKMGILNDVKLQLREANALKINYSSVRAGVAAAGM</sequence>
<comment type="similarity">
    <text evidence="2 7">Belongs to the ExbD/TolR family.</text>
</comment>
<dbReference type="AlphaFoldDB" id="A0A6C0GF35"/>
<dbReference type="GO" id="GO:0015031">
    <property type="term" value="P:protein transport"/>
    <property type="evidence" value="ECO:0007669"/>
    <property type="project" value="UniProtKB-KW"/>
</dbReference>
<keyword evidence="10" id="KW-1185">Reference proteome</keyword>